<dbReference type="EMBL" id="JAHUZB010000001">
    <property type="protein sequence ID" value="MBV7389279.1"/>
    <property type="molecule type" value="Genomic_DNA"/>
</dbReference>
<dbReference type="InterPro" id="IPR029441">
    <property type="entry name" value="Cass2"/>
</dbReference>
<protein>
    <submittedName>
        <fullName evidence="2">GyrI-like domain-containing protein</fullName>
    </submittedName>
</protein>
<keyword evidence="3" id="KW-1185">Reference proteome</keyword>
<name>A0ABS6T8P9_9ENTE</name>
<dbReference type="Pfam" id="PF14526">
    <property type="entry name" value="Cass2"/>
    <property type="match status" value="1"/>
</dbReference>
<proteinExistence type="predicted"/>
<gene>
    <name evidence="2" type="ORF">KUA55_01190</name>
</gene>
<feature type="domain" description="Integron-associated effector binding protein" evidence="1">
    <location>
        <begin position="14"/>
        <end position="161"/>
    </location>
</feature>
<accession>A0ABS6T8P9</accession>
<sequence>MIVTKIKGVDKVVLPEITVLGKEGIGLSSAATSWVAPLWDEMNQHFDEVIPFIDATEIENLHLWGLMSDQQNWLAPWGETGRYLAGVQVKPGTIAPEGWSVWVLPAQTYLTLKTDGEKIDRATEIMLEQVLPLEKVTLAGAVQEHYLPNFAEGEVALYFPVQ</sequence>
<reference evidence="2 3" key="1">
    <citation type="submission" date="2021-06" db="EMBL/GenBank/DDBJ databases">
        <title>Enterococcus alishanensis sp. nov., a novel lactic acid bacterium isolated from fresh coffee beans.</title>
        <authorList>
            <person name="Chen Y.-S."/>
        </authorList>
    </citation>
    <scope>NUCLEOTIDE SEQUENCE [LARGE SCALE GENOMIC DNA]</scope>
    <source>
        <strain evidence="2 3">ALS3</strain>
    </source>
</reference>
<evidence type="ECO:0000313" key="2">
    <source>
        <dbReference type="EMBL" id="MBV7389279.1"/>
    </source>
</evidence>
<evidence type="ECO:0000313" key="3">
    <source>
        <dbReference type="Proteomes" id="UP000774130"/>
    </source>
</evidence>
<dbReference type="Proteomes" id="UP000774130">
    <property type="component" value="Unassembled WGS sequence"/>
</dbReference>
<comment type="caution">
    <text evidence="2">The sequence shown here is derived from an EMBL/GenBank/DDBJ whole genome shotgun (WGS) entry which is preliminary data.</text>
</comment>
<evidence type="ECO:0000259" key="1">
    <source>
        <dbReference type="Pfam" id="PF14526"/>
    </source>
</evidence>
<organism evidence="2 3">
    <name type="scientific">Enterococcus alishanensis</name>
    <dbReference type="NCBI Taxonomy" id="1303817"/>
    <lineage>
        <taxon>Bacteria</taxon>
        <taxon>Bacillati</taxon>
        <taxon>Bacillota</taxon>
        <taxon>Bacilli</taxon>
        <taxon>Lactobacillales</taxon>
        <taxon>Enterococcaceae</taxon>
        <taxon>Enterococcus</taxon>
    </lineage>
</organism>